<sequence>MQSALRLLYPAQCLMCEERTAIEFALCGTCWAETPFITGLSCDQCGAALPGEADGASVLCDDCLTIARPWERGRAALSYRDLGRRIVLALKHGDRTDLARPAATWMAGAAGPLLREESVIVPVPLHWTRLVKRRYNQAALLANALGRETGRRVIPDLLARRLRTQPLGGKSRDARFAALAEAIVPRGRGRLDGEPVLLVDDVMTSGATLAAAAEAAGTAGAGSIDVLTLARAEKDP</sequence>
<organism evidence="4 5">
    <name type="scientific">Histidinibacterium aquaticum</name>
    <dbReference type="NCBI Taxonomy" id="2613962"/>
    <lineage>
        <taxon>Bacteria</taxon>
        <taxon>Pseudomonadati</taxon>
        <taxon>Pseudomonadota</taxon>
        <taxon>Alphaproteobacteria</taxon>
        <taxon>Rhodobacterales</taxon>
        <taxon>Paracoccaceae</taxon>
        <taxon>Histidinibacterium</taxon>
    </lineage>
</organism>
<accession>A0A5J5GGN8</accession>
<feature type="domain" description="Phosphoribosyltransferase" evidence="2">
    <location>
        <begin position="186"/>
        <end position="232"/>
    </location>
</feature>
<evidence type="ECO:0000313" key="4">
    <source>
        <dbReference type="EMBL" id="KAA9006903.1"/>
    </source>
</evidence>
<proteinExistence type="inferred from homology"/>
<dbReference type="SUPFAM" id="SSF53271">
    <property type="entry name" value="PRTase-like"/>
    <property type="match status" value="1"/>
</dbReference>
<dbReference type="Pfam" id="PF18912">
    <property type="entry name" value="DZR_2"/>
    <property type="match status" value="1"/>
</dbReference>
<reference evidence="4 5" key="1">
    <citation type="submission" date="2019-09" db="EMBL/GenBank/DDBJ databases">
        <authorList>
            <person name="Park J.-S."/>
            <person name="Choi H.-J."/>
        </authorList>
    </citation>
    <scope>NUCLEOTIDE SEQUENCE [LARGE SCALE GENOMIC DNA]</scope>
    <source>
        <strain evidence="4 5">176SS1-4</strain>
    </source>
</reference>
<feature type="domain" description="Double zinc ribbon" evidence="3">
    <location>
        <begin position="4"/>
        <end position="64"/>
    </location>
</feature>
<name>A0A5J5GGN8_9RHOB</name>
<dbReference type="Pfam" id="PF00156">
    <property type="entry name" value="Pribosyltran"/>
    <property type="match status" value="1"/>
</dbReference>
<dbReference type="RefSeq" id="WP_150445921.1">
    <property type="nucleotide sequence ID" value="NZ_VYQE01000004.1"/>
</dbReference>
<dbReference type="InterPro" id="IPR000836">
    <property type="entry name" value="PRTase_dom"/>
</dbReference>
<keyword evidence="5" id="KW-1185">Reference proteome</keyword>
<dbReference type="PANTHER" id="PTHR47505:SF1">
    <property type="entry name" value="DNA UTILIZATION PROTEIN YHGH"/>
    <property type="match status" value="1"/>
</dbReference>
<dbReference type="InterPro" id="IPR051910">
    <property type="entry name" value="ComF/GntX_DNA_util-trans"/>
</dbReference>
<dbReference type="Proteomes" id="UP000326554">
    <property type="component" value="Unassembled WGS sequence"/>
</dbReference>
<evidence type="ECO:0000313" key="5">
    <source>
        <dbReference type="Proteomes" id="UP000326554"/>
    </source>
</evidence>
<dbReference type="AlphaFoldDB" id="A0A5J5GGN8"/>
<gene>
    <name evidence="4" type="ORF">F3S47_14120</name>
</gene>
<dbReference type="EMBL" id="VYQE01000004">
    <property type="protein sequence ID" value="KAA9006903.1"/>
    <property type="molecule type" value="Genomic_DNA"/>
</dbReference>
<comment type="similarity">
    <text evidence="1">Belongs to the ComF/GntX family.</text>
</comment>
<dbReference type="Gene3D" id="3.40.50.2020">
    <property type="match status" value="1"/>
</dbReference>
<protein>
    <submittedName>
        <fullName evidence="4">ComF family protein</fullName>
    </submittedName>
</protein>
<dbReference type="PANTHER" id="PTHR47505">
    <property type="entry name" value="DNA UTILIZATION PROTEIN YHGH"/>
    <property type="match status" value="1"/>
</dbReference>
<evidence type="ECO:0000259" key="2">
    <source>
        <dbReference type="Pfam" id="PF00156"/>
    </source>
</evidence>
<evidence type="ECO:0000259" key="3">
    <source>
        <dbReference type="Pfam" id="PF18912"/>
    </source>
</evidence>
<comment type="caution">
    <text evidence="4">The sequence shown here is derived from an EMBL/GenBank/DDBJ whole genome shotgun (WGS) entry which is preliminary data.</text>
</comment>
<evidence type="ECO:0000256" key="1">
    <source>
        <dbReference type="ARBA" id="ARBA00008007"/>
    </source>
</evidence>
<dbReference type="InterPro" id="IPR044005">
    <property type="entry name" value="DZR_2"/>
</dbReference>
<dbReference type="InterPro" id="IPR029057">
    <property type="entry name" value="PRTase-like"/>
</dbReference>